<reference evidence="4 5" key="1">
    <citation type="submission" date="2020-05" db="EMBL/GenBank/DDBJ databases">
        <title>Flexivirga sp. ID2601S isolated from air conditioner.</title>
        <authorList>
            <person name="Kim D.H."/>
        </authorList>
    </citation>
    <scope>NUCLEOTIDE SEQUENCE [LARGE SCALE GENOMIC DNA]</scope>
    <source>
        <strain evidence="4 5">ID2601S</strain>
    </source>
</reference>
<dbReference type="GO" id="GO:0044281">
    <property type="term" value="P:small molecule metabolic process"/>
    <property type="evidence" value="ECO:0007669"/>
    <property type="project" value="UniProtKB-ARBA"/>
</dbReference>
<dbReference type="Gene3D" id="3.40.50.1000">
    <property type="entry name" value="HAD superfamily/HAD-like"/>
    <property type="match status" value="1"/>
</dbReference>
<dbReference type="InterPro" id="IPR006439">
    <property type="entry name" value="HAD-SF_hydro_IA"/>
</dbReference>
<dbReference type="InterPro" id="IPR051400">
    <property type="entry name" value="HAD-like_hydrolase"/>
</dbReference>
<keyword evidence="5" id="KW-1185">Reference proteome</keyword>
<evidence type="ECO:0000256" key="2">
    <source>
        <dbReference type="ARBA" id="ARBA00022801"/>
    </source>
</evidence>
<dbReference type="SUPFAM" id="SSF56784">
    <property type="entry name" value="HAD-like"/>
    <property type="match status" value="1"/>
</dbReference>
<dbReference type="NCBIfam" id="TIGR01549">
    <property type="entry name" value="HAD-SF-IA-v1"/>
    <property type="match status" value="1"/>
</dbReference>
<dbReference type="Gene3D" id="1.20.120.1600">
    <property type="match status" value="1"/>
</dbReference>
<dbReference type="PANTHER" id="PTHR46470">
    <property type="entry name" value="N-ACYLNEURAMINATE-9-PHOSPHATASE"/>
    <property type="match status" value="1"/>
</dbReference>
<name>A0A849AKE4_9MICO</name>
<accession>A0A849AKE4</accession>
<evidence type="ECO:0000256" key="3">
    <source>
        <dbReference type="ARBA" id="ARBA00022842"/>
    </source>
</evidence>
<dbReference type="SFLD" id="SFLDS00003">
    <property type="entry name" value="Haloacid_Dehalogenase"/>
    <property type="match status" value="1"/>
</dbReference>
<dbReference type="InterPro" id="IPR023214">
    <property type="entry name" value="HAD_sf"/>
</dbReference>
<dbReference type="InterPro" id="IPR036412">
    <property type="entry name" value="HAD-like_sf"/>
</dbReference>
<dbReference type="AlphaFoldDB" id="A0A849AKE4"/>
<keyword evidence="2 4" id="KW-0378">Hydrolase</keyword>
<dbReference type="Proteomes" id="UP000557772">
    <property type="component" value="Unassembled WGS sequence"/>
</dbReference>
<evidence type="ECO:0000313" key="4">
    <source>
        <dbReference type="EMBL" id="NNG40297.1"/>
    </source>
</evidence>
<dbReference type="PANTHER" id="PTHR46470:SF4">
    <property type="entry name" value="5-AMINO-6-(5-PHOSPHO-D-RIBITYLAMINO)URACIL PHOSPHATASE YIGB"/>
    <property type="match status" value="1"/>
</dbReference>
<comment type="cofactor">
    <cofactor evidence="1">
        <name>Mg(2+)</name>
        <dbReference type="ChEBI" id="CHEBI:18420"/>
    </cofactor>
</comment>
<gene>
    <name evidence="4" type="ORF">HJ588_13580</name>
</gene>
<comment type="caution">
    <text evidence="4">The sequence shown here is derived from an EMBL/GenBank/DDBJ whole genome shotgun (WGS) entry which is preliminary data.</text>
</comment>
<proteinExistence type="predicted"/>
<dbReference type="EMBL" id="JABENB010000002">
    <property type="protein sequence ID" value="NNG40297.1"/>
    <property type="molecule type" value="Genomic_DNA"/>
</dbReference>
<evidence type="ECO:0000313" key="5">
    <source>
        <dbReference type="Proteomes" id="UP000557772"/>
    </source>
</evidence>
<dbReference type="PRINTS" id="PR00413">
    <property type="entry name" value="HADHALOGNASE"/>
</dbReference>
<keyword evidence="3" id="KW-0460">Magnesium</keyword>
<sequence>MTLGVHAVLVDIDDTLLDTTAAMIGAGEVAMAAVWPDESDVWRQAAARRFRSDPGGFFKRYTAGELDFEEMRAARLAEVAATQGRSLPDGAIDSYETAFRPAFLARQRVYDDVLPFLDACAAAGLRFGALTNSSAAATQSKLAALGLEGRLGPVVTRDTLGVGKPDPAVFRHAVAALGSDPSRTAYIGDEYEADVLGPARAGLQPIWLRRPRHTEVGQAPDAAIPDAQAPGDVPLITGLDQLRPTPDGVAVLDLGRTAPAR</sequence>
<dbReference type="Pfam" id="PF00702">
    <property type="entry name" value="Hydrolase"/>
    <property type="match status" value="1"/>
</dbReference>
<organism evidence="4 5">
    <name type="scientific">Flexivirga aerilata</name>
    <dbReference type="NCBI Taxonomy" id="1656889"/>
    <lineage>
        <taxon>Bacteria</taxon>
        <taxon>Bacillati</taxon>
        <taxon>Actinomycetota</taxon>
        <taxon>Actinomycetes</taxon>
        <taxon>Micrococcales</taxon>
        <taxon>Dermacoccaceae</taxon>
        <taxon>Flexivirga</taxon>
    </lineage>
</organism>
<protein>
    <submittedName>
        <fullName evidence="4">HAD family hydrolase</fullName>
    </submittedName>
</protein>
<evidence type="ECO:0000256" key="1">
    <source>
        <dbReference type="ARBA" id="ARBA00001946"/>
    </source>
</evidence>
<dbReference type="GO" id="GO:0016787">
    <property type="term" value="F:hydrolase activity"/>
    <property type="evidence" value="ECO:0007669"/>
    <property type="project" value="UniProtKB-KW"/>
</dbReference>
<dbReference type="SFLD" id="SFLDG01129">
    <property type="entry name" value="C1.5:_HAD__Beta-PGM__Phosphata"/>
    <property type="match status" value="1"/>
</dbReference>
<dbReference type="RefSeq" id="WP_171156423.1">
    <property type="nucleotide sequence ID" value="NZ_JABENB010000002.1"/>
</dbReference>